<evidence type="ECO:0000256" key="6">
    <source>
        <dbReference type="ARBA" id="ARBA00023242"/>
    </source>
</evidence>
<proteinExistence type="predicted"/>
<keyword evidence="6" id="KW-0539">Nucleus</keyword>
<accession>A0A7R9PR65</accession>
<dbReference type="GO" id="GO:0005634">
    <property type="term" value="C:nucleus"/>
    <property type="evidence" value="ECO:0007669"/>
    <property type="project" value="UniProtKB-SubCell"/>
</dbReference>
<evidence type="ECO:0000256" key="7">
    <source>
        <dbReference type="PROSITE-ProRule" id="PRU00042"/>
    </source>
</evidence>
<dbReference type="InterPro" id="IPR036236">
    <property type="entry name" value="Znf_C2H2_sf"/>
</dbReference>
<keyword evidence="4 7" id="KW-0863">Zinc-finger</keyword>
<protein>
    <recommendedName>
        <fullName evidence="8">C2H2-type domain-containing protein</fullName>
    </recommendedName>
</protein>
<dbReference type="EMBL" id="OE844534">
    <property type="protein sequence ID" value="CAD7605586.1"/>
    <property type="molecule type" value="Genomic_DNA"/>
</dbReference>
<dbReference type="InterPro" id="IPR013087">
    <property type="entry name" value="Znf_C2H2_type"/>
</dbReference>
<organism evidence="9">
    <name type="scientific">Timema genevievae</name>
    <name type="common">Walking stick</name>
    <dbReference type="NCBI Taxonomy" id="629358"/>
    <lineage>
        <taxon>Eukaryota</taxon>
        <taxon>Metazoa</taxon>
        <taxon>Ecdysozoa</taxon>
        <taxon>Arthropoda</taxon>
        <taxon>Hexapoda</taxon>
        <taxon>Insecta</taxon>
        <taxon>Pterygota</taxon>
        <taxon>Neoptera</taxon>
        <taxon>Polyneoptera</taxon>
        <taxon>Phasmatodea</taxon>
        <taxon>Timematodea</taxon>
        <taxon>Timematoidea</taxon>
        <taxon>Timematidae</taxon>
        <taxon>Timema</taxon>
    </lineage>
</organism>
<feature type="domain" description="C2H2-type" evidence="8">
    <location>
        <begin position="143"/>
        <end position="170"/>
    </location>
</feature>
<dbReference type="GO" id="GO:0043565">
    <property type="term" value="F:sequence-specific DNA binding"/>
    <property type="evidence" value="ECO:0007669"/>
    <property type="project" value="UniProtKB-ARBA"/>
</dbReference>
<keyword evidence="5" id="KW-0862">Zinc</keyword>
<sequence length="255" mass="30172">MFDVHSTNKINMKRRVHQQRLWKQTSAKILFDENTFLNVPKDKFLEEKRNCKLMGQKENIFLNDSALGENGRRSGPDIIEEKHINLFKNVYDFKDFTSKHNNTKPNLIYTLPIKYMCNVCNKDFKEMGRLNKHLLVHSKQRKYKCDVCDNSFKINSNLNRHLLIHSEQRKCKCDVCDNSFKIKSNLNRHLLIHSGLRKYKCDVCDNSFKIKSNLNRHLLIHSEQRKCKCDVCDKIFKDIFPHIIKTISIIQGSIT</sequence>
<reference evidence="9" key="1">
    <citation type="submission" date="2020-11" db="EMBL/GenBank/DDBJ databases">
        <authorList>
            <person name="Tran Van P."/>
        </authorList>
    </citation>
    <scope>NUCLEOTIDE SEQUENCE</scope>
</reference>
<dbReference type="PANTHER" id="PTHR24394:SF29">
    <property type="entry name" value="MYONEURIN"/>
    <property type="match status" value="1"/>
</dbReference>
<dbReference type="SMART" id="SM00355">
    <property type="entry name" value="ZnF_C2H2"/>
    <property type="match status" value="4"/>
</dbReference>
<dbReference type="GO" id="GO:0005694">
    <property type="term" value="C:chromosome"/>
    <property type="evidence" value="ECO:0007669"/>
    <property type="project" value="UniProtKB-ARBA"/>
</dbReference>
<dbReference type="Gene3D" id="3.30.160.60">
    <property type="entry name" value="Classic Zinc Finger"/>
    <property type="match status" value="4"/>
</dbReference>
<dbReference type="GO" id="GO:0045893">
    <property type="term" value="P:positive regulation of DNA-templated transcription"/>
    <property type="evidence" value="ECO:0007669"/>
    <property type="project" value="UniProtKB-ARBA"/>
</dbReference>
<evidence type="ECO:0000256" key="5">
    <source>
        <dbReference type="ARBA" id="ARBA00022833"/>
    </source>
</evidence>
<feature type="domain" description="C2H2-type" evidence="8">
    <location>
        <begin position="199"/>
        <end position="226"/>
    </location>
</feature>
<keyword evidence="2" id="KW-0479">Metal-binding</keyword>
<evidence type="ECO:0000313" key="9">
    <source>
        <dbReference type="EMBL" id="CAD7605586.1"/>
    </source>
</evidence>
<dbReference type="PROSITE" id="PS50157">
    <property type="entry name" value="ZINC_FINGER_C2H2_2"/>
    <property type="match status" value="4"/>
</dbReference>
<gene>
    <name evidence="9" type="ORF">TGEB3V08_LOCUS9561</name>
</gene>
<dbReference type="GO" id="GO:0000981">
    <property type="term" value="F:DNA-binding transcription factor activity, RNA polymerase II-specific"/>
    <property type="evidence" value="ECO:0007669"/>
    <property type="project" value="TreeGrafter"/>
</dbReference>
<evidence type="ECO:0000256" key="4">
    <source>
        <dbReference type="ARBA" id="ARBA00022771"/>
    </source>
</evidence>
<evidence type="ECO:0000256" key="2">
    <source>
        <dbReference type="ARBA" id="ARBA00022723"/>
    </source>
</evidence>
<evidence type="ECO:0000256" key="3">
    <source>
        <dbReference type="ARBA" id="ARBA00022737"/>
    </source>
</evidence>
<keyword evidence="3" id="KW-0677">Repeat</keyword>
<dbReference type="FunFam" id="3.30.160.60:FF:000145">
    <property type="entry name" value="Zinc finger protein 574"/>
    <property type="match status" value="1"/>
</dbReference>
<feature type="domain" description="C2H2-type" evidence="8">
    <location>
        <begin position="115"/>
        <end position="142"/>
    </location>
</feature>
<evidence type="ECO:0000259" key="8">
    <source>
        <dbReference type="PROSITE" id="PS50157"/>
    </source>
</evidence>
<name>A0A7R9PR65_TIMGE</name>
<evidence type="ECO:0000256" key="1">
    <source>
        <dbReference type="ARBA" id="ARBA00004123"/>
    </source>
</evidence>
<dbReference type="Pfam" id="PF00096">
    <property type="entry name" value="zf-C2H2"/>
    <property type="match status" value="4"/>
</dbReference>
<dbReference type="SUPFAM" id="SSF57667">
    <property type="entry name" value="beta-beta-alpha zinc fingers"/>
    <property type="match status" value="3"/>
</dbReference>
<comment type="subcellular location">
    <subcellularLocation>
        <location evidence="1">Nucleus</location>
    </subcellularLocation>
</comment>
<feature type="domain" description="C2H2-type" evidence="8">
    <location>
        <begin position="171"/>
        <end position="198"/>
    </location>
</feature>
<dbReference type="FunFam" id="3.30.160.60:FF:001732">
    <property type="entry name" value="Zgc:162936"/>
    <property type="match status" value="1"/>
</dbReference>
<dbReference type="PANTHER" id="PTHR24394">
    <property type="entry name" value="ZINC FINGER PROTEIN"/>
    <property type="match status" value="1"/>
</dbReference>
<dbReference type="AlphaFoldDB" id="A0A7R9PR65"/>
<dbReference type="PROSITE" id="PS00028">
    <property type="entry name" value="ZINC_FINGER_C2H2_1"/>
    <property type="match status" value="4"/>
</dbReference>
<dbReference type="GO" id="GO:0008270">
    <property type="term" value="F:zinc ion binding"/>
    <property type="evidence" value="ECO:0007669"/>
    <property type="project" value="UniProtKB-KW"/>
</dbReference>